<comment type="caution">
    <text evidence="7">The sequence shown here is derived from an EMBL/GenBank/DDBJ whole genome shotgun (WGS) entry which is preliminary data.</text>
</comment>
<dbReference type="Gene3D" id="1.20.120.1630">
    <property type="match status" value="1"/>
</dbReference>
<organism evidence="7 8">
    <name type="scientific">Fodinicurvata halophila</name>
    <dbReference type="NCBI Taxonomy" id="1419723"/>
    <lineage>
        <taxon>Bacteria</taxon>
        <taxon>Pseudomonadati</taxon>
        <taxon>Pseudomonadota</taxon>
        <taxon>Alphaproteobacteria</taxon>
        <taxon>Rhodospirillales</taxon>
        <taxon>Rhodovibrionaceae</taxon>
        <taxon>Fodinicurvata</taxon>
    </lineage>
</organism>
<keyword evidence="3 5" id="KW-1133">Transmembrane helix</keyword>
<dbReference type="Pfam" id="PF07298">
    <property type="entry name" value="NnrU"/>
    <property type="match status" value="1"/>
</dbReference>
<feature type="transmembrane region" description="Helical" evidence="5">
    <location>
        <begin position="38"/>
        <end position="55"/>
    </location>
</feature>
<evidence type="ECO:0000313" key="8">
    <source>
        <dbReference type="Proteomes" id="UP001595799"/>
    </source>
</evidence>
<evidence type="ECO:0000256" key="3">
    <source>
        <dbReference type="ARBA" id="ARBA00022989"/>
    </source>
</evidence>
<feature type="transmembrane region" description="Helical" evidence="5">
    <location>
        <begin position="6"/>
        <end position="26"/>
    </location>
</feature>
<protein>
    <submittedName>
        <fullName evidence="7">NnrU family protein</fullName>
    </submittedName>
</protein>
<evidence type="ECO:0000256" key="2">
    <source>
        <dbReference type="ARBA" id="ARBA00022692"/>
    </source>
</evidence>
<evidence type="ECO:0000256" key="4">
    <source>
        <dbReference type="ARBA" id="ARBA00023136"/>
    </source>
</evidence>
<keyword evidence="2 5" id="KW-0812">Transmembrane</keyword>
<feature type="transmembrane region" description="Helical" evidence="5">
    <location>
        <begin position="143"/>
        <end position="161"/>
    </location>
</feature>
<feature type="transmembrane region" description="Helical" evidence="5">
    <location>
        <begin position="202"/>
        <end position="223"/>
    </location>
</feature>
<gene>
    <name evidence="7" type="ORF">ACFOW6_10455</name>
</gene>
<dbReference type="PANTHER" id="PTHR35988">
    <property type="entry name" value="15-CIS-ZETA-CAROTENE ISOMERASE, CHLOROPLASTIC"/>
    <property type="match status" value="1"/>
</dbReference>
<dbReference type="PANTHER" id="PTHR35988:SF2">
    <property type="entry name" value="15-CIS-ZETA-CAROTENE ISOMERASE, CHLOROPLASTIC"/>
    <property type="match status" value="1"/>
</dbReference>
<reference evidence="8" key="1">
    <citation type="journal article" date="2019" name="Int. J. Syst. Evol. Microbiol.">
        <title>The Global Catalogue of Microorganisms (GCM) 10K type strain sequencing project: providing services to taxonomists for standard genome sequencing and annotation.</title>
        <authorList>
            <consortium name="The Broad Institute Genomics Platform"/>
            <consortium name="The Broad Institute Genome Sequencing Center for Infectious Disease"/>
            <person name="Wu L."/>
            <person name="Ma J."/>
        </authorList>
    </citation>
    <scope>NUCLEOTIDE SEQUENCE [LARGE SCALE GENOMIC DNA]</scope>
    <source>
        <strain evidence="8">CECT 8472</strain>
    </source>
</reference>
<name>A0ABV8UMC6_9PROT</name>
<feature type="transmembrane region" description="Helical" evidence="5">
    <location>
        <begin position="75"/>
        <end position="97"/>
    </location>
</feature>
<evidence type="ECO:0000256" key="5">
    <source>
        <dbReference type="SAM" id="Phobius"/>
    </source>
</evidence>
<dbReference type="EMBL" id="JBHSCW010000004">
    <property type="protein sequence ID" value="MFC4351963.1"/>
    <property type="molecule type" value="Genomic_DNA"/>
</dbReference>
<evidence type="ECO:0000313" key="7">
    <source>
        <dbReference type="EMBL" id="MFC4351963.1"/>
    </source>
</evidence>
<comment type="subcellular location">
    <subcellularLocation>
        <location evidence="1">Membrane</location>
        <topology evidence="1">Multi-pass membrane protein</topology>
    </subcellularLocation>
</comment>
<feature type="domain" description="NnrU" evidence="6">
    <location>
        <begin position="7"/>
        <end position="227"/>
    </location>
</feature>
<evidence type="ECO:0000256" key="1">
    <source>
        <dbReference type="ARBA" id="ARBA00004141"/>
    </source>
</evidence>
<dbReference type="RefSeq" id="WP_382422307.1">
    <property type="nucleotide sequence ID" value="NZ_JBHSCW010000004.1"/>
</dbReference>
<dbReference type="InterPro" id="IPR009915">
    <property type="entry name" value="NnrU_dom"/>
</dbReference>
<sequence>MVDLNELFAAVVLFVGSHFLLSSAAMRSRLTDRLGERGFRLLYSLVALVTFAWALQAYGAAPKIPLWPAVPALSWIPVIVMPFAFILVVAGMSTRAATALGQEDAARAQDPAPGILRITRHPFLWGVVLWAASHMLVNGDSASLLLMGGFLVLALGGMYHIDHRREEKLGGTWGPIKLTTSAVPFVAIATGRTRMDWRGLGIWRPVLGLVFYVVFLYLHPLFFGVMPMPH</sequence>
<keyword evidence="8" id="KW-1185">Reference proteome</keyword>
<keyword evidence="4 5" id="KW-0472">Membrane</keyword>
<accession>A0ABV8UMC6</accession>
<proteinExistence type="predicted"/>
<dbReference type="Proteomes" id="UP001595799">
    <property type="component" value="Unassembled WGS sequence"/>
</dbReference>
<evidence type="ECO:0000259" key="6">
    <source>
        <dbReference type="Pfam" id="PF07298"/>
    </source>
</evidence>